<accession>A0A9D1DAS2</accession>
<sequence length="56" mass="6389">MQQEPCMGFIHIVQKGENLYRIGKQYQVSVSALIYANPFVDVYSLQIGDELCIPKL</sequence>
<reference evidence="2" key="2">
    <citation type="journal article" date="2021" name="PeerJ">
        <title>Extensive microbial diversity within the chicken gut microbiome revealed by metagenomics and culture.</title>
        <authorList>
            <person name="Gilroy R."/>
            <person name="Ravi A."/>
            <person name="Getino M."/>
            <person name="Pursley I."/>
            <person name="Horton D.L."/>
            <person name="Alikhan N.F."/>
            <person name="Baker D."/>
            <person name="Gharbi K."/>
            <person name="Hall N."/>
            <person name="Watson M."/>
            <person name="Adriaenssens E.M."/>
            <person name="Foster-Nyarko E."/>
            <person name="Jarju S."/>
            <person name="Secka A."/>
            <person name="Antonio M."/>
            <person name="Oren A."/>
            <person name="Chaudhuri R.R."/>
            <person name="La Ragione R."/>
            <person name="Hildebrand F."/>
            <person name="Pallen M.J."/>
        </authorList>
    </citation>
    <scope>NUCLEOTIDE SEQUENCE</scope>
    <source>
        <strain evidence="2">ChiSjej4B22-8148</strain>
    </source>
</reference>
<dbReference type="Pfam" id="PF01476">
    <property type="entry name" value="LysM"/>
    <property type="match status" value="1"/>
</dbReference>
<evidence type="ECO:0000259" key="1">
    <source>
        <dbReference type="PROSITE" id="PS51782"/>
    </source>
</evidence>
<dbReference type="PROSITE" id="PS51782">
    <property type="entry name" value="LYSM"/>
    <property type="match status" value="1"/>
</dbReference>
<dbReference type="EMBL" id="DVGK01000101">
    <property type="protein sequence ID" value="HIR13993.1"/>
    <property type="molecule type" value="Genomic_DNA"/>
</dbReference>
<gene>
    <name evidence="2" type="ORF">IAB31_08735</name>
</gene>
<organism evidence="2 3">
    <name type="scientific">Candidatus Choladousia intestinavium</name>
    <dbReference type="NCBI Taxonomy" id="2840727"/>
    <lineage>
        <taxon>Bacteria</taxon>
        <taxon>Bacillati</taxon>
        <taxon>Bacillota</taxon>
        <taxon>Clostridia</taxon>
        <taxon>Lachnospirales</taxon>
        <taxon>Lachnospiraceae</taxon>
        <taxon>Lachnospiraceae incertae sedis</taxon>
        <taxon>Candidatus Choladousia</taxon>
    </lineage>
</organism>
<protein>
    <submittedName>
        <fullName evidence="2">LysM peptidoglycan-binding domain-containing protein</fullName>
    </submittedName>
</protein>
<feature type="domain" description="LysM" evidence="1">
    <location>
        <begin position="9"/>
        <end position="53"/>
    </location>
</feature>
<dbReference type="InterPro" id="IPR036779">
    <property type="entry name" value="LysM_dom_sf"/>
</dbReference>
<feature type="non-terminal residue" evidence="2">
    <location>
        <position position="56"/>
    </location>
</feature>
<proteinExistence type="predicted"/>
<name>A0A9D1DAS2_9FIRM</name>
<reference evidence="2" key="1">
    <citation type="submission" date="2020-10" db="EMBL/GenBank/DDBJ databases">
        <authorList>
            <person name="Gilroy R."/>
        </authorList>
    </citation>
    <scope>NUCLEOTIDE SEQUENCE</scope>
    <source>
        <strain evidence="2">ChiSjej4B22-8148</strain>
    </source>
</reference>
<dbReference type="Proteomes" id="UP000886757">
    <property type="component" value="Unassembled WGS sequence"/>
</dbReference>
<dbReference type="Gene3D" id="3.10.350.10">
    <property type="entry name" value="LysM domain"/>
    <property type="match status" value="1"/>
</dbReference>
<dbReference type="AlphaFoldDB" id="A0A9D1DAS2"/>
<dbReference type="SMART" id="SM00257">
    <property type="entry name" value="LysM"/>
    <property type="match status" value="1"/>
</dbReference>
<evidence type="ECO:0000313" key="3">
    <source>
        <dbReference type="Proteomes" id="UP000886757"/>
    </source>
</evidence>
<dbReference type="InterPro" id="IPR018392">
    <property type="entry name" value="LysM"/>
</dbReference>
<dbReference type="CDD" id="cd00118">
    <property type="entry name" value="LysM"/>
    <property type="match status" value="1"/>
</dbReference>
<dbReference type="SUPFAM" id="SSF54106">
    <property type="entry name" value="LysM domain"/>
    <property type="match status" value="1"/>
</dbReference>
<comment type="caution">
    <text evidence="2">The sequence shown here is derived from an EMBL/GenBank/DDBJ whole genome shotgun (WGS) entry which is preliminary data.</text>
</comment>
<evidence type="ECO:0000313" key="2">
    <source>
        <dbReference type="EMBL" id="HIR13993.1"/>
    </source>
</evidence>